<feature type="chain" id="PRO_5009533095" description="EF-hand domain-containing protein" evidence="1">
    <location>
        <begin position="22"/>
        <end position="281"/>
    </location>
</feature>
<proteinExistence type="predicted"/>
<evidence type="ECO:0008006" key="4">
    <source>
        <dbReference type="Google" id="ProtNLM"/>
    </source>
</evidence>
<dbReference type="Proteomes" id="UP000176897">
    <property type="component" value="Unassembled WGS sequence"/>
</dbReference>
<reference evidence="2 3" key="1">
    <citation type="journal article" date="2016" name="Nat. Commun.">
        <title>Thousands of microbial genomes shed light on interconnected biogeochemical processes in an aquifer system.</title>
        <authorList>
            <person name="Anantharaman K."/>
            <person name="Brown C.T."/>
            <person name="Hug L.A."/>
            <person name="Sharon I."/>
            <person name="Castelle C.J."/>
            <person name="Probst A.J."/>
            <person name="Thomas B.C."/>
            <person name="Singh A."/>
            <person name="Wilkins M.J."/>
            <person name="Karaoz U."/>
            <person name="Brodie E.L."/>
            <person name="Williams K.H."/>
            <person name="Hubbard S.S."/>
            <person name="Banfield J.F."/>
        </authorList>
    </citation>
    <scope>NUCLEOTIDE SEQUENCE [LARGE SCALE GENOMIC DNA]</scope>
</reference>
<evidence type="ECO:0000313" key="2">
    <source>
        <dbReference type="EMBL" id="OGL79945.1"/>
    </source>
</evidence>
<dbReference type="AlphaFoldDB" id="A0A1F7UNX4"/>
<accession>A0A1F7UNX4</accession>
<organism evidence="2 3">
    <name type="scientific">Candidatus Uhrbacteria bacterium RIFCSPLOWO2_01_FULL_47_24</name>
    <dbReference type="NCBI Taxonomy" id="1802401"/>
    <lineage>
        <taxon>Bacteria</taxon>
        <taxon>Candidatus Uhriibacteriota</taxon>
    </lineage>
</organism>
<evidence type="ECO:0000256" key="1">
    <source>
        <dbReference type="SAM" id="SignalP"/>
    </source>
</evidence>
<name>A0A1F7UNX4_9BACT</name>
<comment type="caution">
    <text evidence="2">The sequence shown here is derived from an EMBL/GenBank/DDBJ whole genome shotgun (WGS) entry which is preliminary data.</text>
</comment>
<evidence type="ECO:0000313" key="3">
    <source>
        <dbReference type="Proteomes" id="UP000176897"/>
    </source>
</evidence>
<feature type="signal peptide" evidence="1">
    <location>
        <begin position="1"/>
        <end position="21"/>
    </location>
</feature>
<gene>
    <name evidence="2" type="ORF">A3B21_01475</name>
</gene>
<dbReference type="STRING" id="1802401.A3B21_01475"/>
<protein>
    <recommendedName>
        <fullName evidence="4">EF-hand domain-containing protein</fullName>
    </recommendedName>
</protein>
<sequence length="281" mass="31665">MIRLIIAFAALFVGLTSSVSAYLWQPPQKAYYDMLRATQTQDFLNTHIQGSFQGAMLKSDIVTGKQTPPFFRISYPPLKLINNQWIDLSNDEKSEEVTVADSALRAITLTKRLSSAKEQGARFNRYAFVIKDSKLLTILPLLGEGSGEIWFYRKSKLPYKAMFQSNRLGVKGAFFEISFSFHNIFSEGAPRFVRKGADVSAQLTDVQEKRRKEPKEFVALGASYGEDPLFYNDFDHDNLSDALEIFYGTDSENPDTDNDTFIDGDEIEKGYNPLGAGTINQ</sequence>
<dbReference type="EMBL" id="MGEJ01000020">
    <property type="protein sequence ID" value="OGL79945.1"/>
    <property type="molecule type" value="Genomic_DNA"/>
</dbReference>
<keyword evidence="1" id="KW-0732">Signal</keyword>